<gene>
    <name evidence="1" type="ORF">Vadar_007116</name>
</gene>
<name>A0ACB7YTW6_9ERIC</name>
<organism evidence="1 2">
    <name type="scientific">Vaccinium darrowii</name>
    <dbReference type="NCBI Taxonomy" id="229202"/>
    <lineage>
        <taxon>Eukaryota</taxon>
        <taxon>Viridiplantae</taxon>
        <taxon>Streptophyta</taxon>
        <taxon>Embryophyta</taxon>
        <taxon>Tracheophyta</taxon>
        <taxon>Spermatophyta</taxon>
        <taxon>Magnoliopsida</taxon>
        <taxon>eudicotyledons</taxon>
        <taxon>Gunneridae</taxon>
        <taxon>Pentapetalae</taxon>
        <taxon>asterids</taxon>
        <taxon>Ericales</taxon>
        <taxon>Ericaceae</taxon>
        <taxon>Vaccinioideae</taxon>
        <taxon>Vaccinieae</taxon>
        <taxon>Vaccinium</taxon>
    </lineage>
</organism>
<keyword evidence="2" id="KW-1185">Reference proteome</keyword>
<evidence type="ECO:0000313" key="2">
    <source>
        <dbReference type="Proteomes" id="UP000828048"/>
    </source>
</evidence>
<evidence type="ECO:0000313" key="1">
    <source>
        <dbReference type="EMBL" id="KAH7856936.1"/>
    </source>
</evidence>
<proteinExistence type="predicted"/>
<dbReference type="EMBL" id="CM037153">
    <property type="protein sequence ID" value="KAH7856936.1"/>
    <property type="molecule type" value="Genomic_DNA"/>
</dbReference>
<sequence length="92" mass="10400">MPGWGDGKRNGSEERNWGSQCFSMPNEMRQPWDALLLRFHIRQESNRDRAAARAVTGGGYVGGWPGQLPVSVEWPTQKRRKQLQIGEKTASC</sequence>
<protein>
    <submittedName>
        <fullName evidence="1">Uncharacterized protein</fullName>
    </submittedName>
</protein>
<accession>A0ACB7YTW6</accession>
<dbReference type="Proteomes" id="UP000828048">
    <property type="component" value="Chromosome 3"/>
</dbReference>
<reference evidence="1 2" key="1">
    <citation type="journal article" date="2021" name="Hortic Res">
        <title>High-quality reference genome and annotation aids understanding of berry development for evergreen blueberry (Vaccinium darrowii).</title>
        <authorList>
            <person name="Yu J."/>
            <person name="Hulse-Kemp A.M."/>
            <person name="Babiker E."/>
            <person name="Staton M."/>
        </authorList>
    </citation>
    <scope>NUCLEOTIDE SEQUENCE [LARGE SCALE GENOMIC DNA]</scope>
    <source>
        <strain evidence="2">cv. NJ 8807/NJ 8810</strain>
        <tissue evidence="1">Young leaf</tissue>
    </source>
</reference>
<comment type="caution">
    <text evidence="1">The sequence shown here is derived from an EMBL/GenBank/DDBJ whole genome shotgun (WGS) entry which is preliminary data.</text>
</comment>